<proteinExistence type="evidence at transcript level"/>
<dbReference type="EMBL" id="BT122294">
    <property type="protein sequence ID" value="ADE75683.1"/>
    <property type="molecule type" value="mRNA"/>
</dbReference>
<dbReference type="AlphaFoldDB" id="D5A814"/>
<reference evidence="1" key="1">
    <citation type="submission" date="2010-04" db="EMBL/GenBank/DDBJ databases">
        <authorList>
            <person name="Reid K.E."/>
            <person name="Liao N."/>
            <person name="Chan S."/>
            <person name="Docking R."/>
            <person name="Taylor G."/>
            <person name="Moore R."/>
            <person name="Mayo M."/>
            <person name="Munro S."/>
            <person name="King J."/>
            <person name="Yanchuk A."/>
            <person name="Holt R."/>
            <person name="Jones S."/>
            <person name="Marra M."/>
            <person name="Ritland C.E."/>
            <person name="Ritland K."/>
            <person name="Bohlmann J."/>
        </authorList>
    </citation>
    <scope>NUCLEOTIDE SEQUENCE</scope>
    <source>
        <tissue evidence="1">Buds collected with no treatment. Collection October 2007</tissue>
    </source>
</reference>
<accession>D5A814</accession>
<organism evidence="1">
    <name type="scientific">Picea sitchensis</name>
    <name type="common">Sitka spruce</name>
    <name type="synonym">Pinus sitchensis</name>
    <dbReference type="NCBI Taxonomy" id="3332"/>
    <lineage>
        <taxon>Eukaryota</taxon>
        <taxon>Viridiplantae</taxon>
        <taxon>Streptophyta</taxon>
        <taxon>Embryophyta</taxon>
        <taxon>Tracheophyta</taxon>
        <taxon>Spermatophyta</taxon>
        <taxon>Pinopsida</taxon>
        <taxon>Pinidae</taxon>
        <taxon>Conifers I</taxon>
        <taxon>Pinales</taxon>
        <taxon>Pinaceae</taxon>
        <taxon>Picea</taxon>
    </lineage>
</organism>
<protein>
    <submittedName>
        <fullName evidence="1">Uncharacterized protein</fullName>
    </submittedName>
</protein>
<sequence length="81" mass="9307">MQACLFPREPSTNLPFNIKVRVQVTWQQNKNVVVEVILTNIQERDYIGTHINTRTHPKKGDKCGEGIPFWVCIPSLGLFIQ</sequence>
<name>D5A814_PICSI</name>
<evidence type="ECO:0000313" key="1">
    <source>
        <dbReference type="EMBL" id="ADE75683.1"/>
    </source>
</evidence>